<evidence type="ECO:0000256" key="5">
    <source>
        <dbReference type="ARBA" id="ARBA00023212"/>
    </source>
</evidence>
<dbReference type="GO" id="GO:0051015">
    <property type="term" value="F:actin filament binding"/>
    <property type="evidence" value="ECO:0007669"/>
    <property type="project" value="TreeGrafter"/>
</dbReference>
<evidence type="ECO:0000256" key="4">
    <source>
        <dbReference type="ARBA" id="ARBA00023203"/>
    </source>
</evidence>
<keyword evidence="5" id="KW-0206">Cytoskeleton</keyword>
<comment type="subcellular location">
    <subcellularLocation>
        <location evidence="1">Cytoplasm</location>
        <location evidence="1">Cytoskeleton</location>
    </subcellularLocation>
</comment>
<protein>
    <recommendedName>
        <fullName evidence="9">Actin-related protein 2/3 complex subunit 4</fullName>
    </recommendedName>
</protein>
<dbReference type="Proteomes" id="UP000673691">
    <property type="component" value="Unassembled WGS sequence"/>
</dbReference>
<dbReference type="GO" id="GO:0030041">
    <property type="term" value="P:actin filament polymerization"/>
    <property type="evidence" value="ECO:0007669"/>
    <property type="project" value="InterPro"/>
</dbReference>
<dbReference type="SUPFAM" id="SSF69645">
    <property type="entry name" value="Arp2/3 complex subunits"/>
    <property type="match status" value="1"/>
</dbReference>
<keyword evidence="3" id="KW-0963">Cytoplasm</keyword>
<reference evidence="7 8" key="1">
    <citation type="journal article" name="Sci. Rep.">
        <title>Genome-scale phylogenetic analyses confirm Olpidium as the closest living zoosporic fungus to the non-flagellated, terrestrial fungi.</title>
        <authorList>
            <person name="Chang Y."/>
            <person name="Rochon D."/>
            <person name="Sekimoto S."/>
            <person name="Wang Y."/>
            <person name="Chovatia M."/>
            <person name="Sandor L."/>
            <person name="Salamov A."/>
            <person name="Grigoriev I.V."/>
            <person name="Stajich J.E."/>
            <person name="Spatafora J.W."/>
        </authorList>
    </citation>
    <scope>NUCLEOTIDE SEQUENCE [LARGE SCALE GENOMIC DNA]</scope>
    <source>
        <strain evidence="7">S191</strain>
    </source>
</reference>
<sequence length="249" mass="28387">GGFCKRAHASGRETTPALAGKPAHFPPDSVTKNYWPRTRAVRPIQHIEAVPGGRKVNPLRGDMPRELRVAGCREAQQAGNRSWVILSPVTVSRNENERVLVEPSVNSVRFSIKIKQADEIERILCHKLVRFLMQRAENFIVLRRVPIPGYDISFLITNFHTEQMFKHKLVDFIIEFMEAVDKEISEMKLSLNARARIVAESYLSQSAAFTGRLSLCPRPRLEQEHGNDRAYGRQQLPVGREEFCESSRI</sequence>
<evidence type="ECO:0000256" key="3">
    <source>
        <dbReference type="ARBA" id="ARBA00022490"/>
    </source>
</evidence>
<accession>A0A8H7ZZI7</accession>
<dbReference type="InterPro" id="IPR034666">
    <property type="entry name" value="ARPC2/4"/>
</dbReference>
<organism evidence="7 8">
    <name type="scientific">Olpidium bornovanus</name>
    <dbReference type="NCBI Taxonomy" id="278681"/>
    <lineage>
        <taxon>Eukaryota</taxon>
        <taxon>Fungi</taxon>
        <taxon>Fungi incertae sedis</taxon>
        <taxon>Olpidiomycota</taxon>
        <taxon>Olpidiomycotina</taxon>
        <taxon>Olpidiomycetes</taxon>
        <taxon>Olpidiales</taxon>
        <taxon>Olpidiaceae</taxon>
        <taxon>Olpidium</taxon>
    </lineage>
</organism>
<dbReference type="PANTHER" id="PTHR22629">
    <property type="entry name" value="ARP2/3 COMPLEX 20 KD SUBUNIT"/>
    <property type="match status" value="1"/>
</dbReference>
<name>A0A8H7ZZI7_9FUNG</name>
<dbReference type="PANTHER" id="PTHR22629:SF0">
    <property type="entry name" value="ACTIN-RELATED PROTEIN 2_3 COMPLEX SUBUNIT 4"/>
    <property type="match status" value="1"/>
</dbReference>
<evidence type="ECO:0000313" key="8">
    <source>
        <dbReference type="Proteomes" id="UP000673691"/>
    </source>
</evidence>
<evidence type="ECO:0000256" key="6">
    <source>
        <dbReference type="SAM" id="MobiDB-lite"/>
    </source>
</evidence>
<dbReference type="GO" id="GO:0034314">
    <property type="term" value="P:Arp2/3 complex-mediated actin nucleation"/>
    <property type="evidence" value="ECO:0007669"/>
    <property type="project" value="InterPro"/>
</dbReference>
<evidence type="ECO:0000256" key="1">
    <source>
        <dbReference type="ARBA" id="ARBA00004245"/>
    </source>
</evidence>
<proteinExistence type="inferred from homology"/>
<gene>
    <name evidence="7" type="ORF">BJ554DRAFT_5875</name>
</gene>
<dbReference type="EMBL" id="JAEFCI010003005">
    <property type="protein sequence ID" value="KAG5461868.1"/>
    <property type="molecule type" value="Genomic_DNA"/>
</dbReference>
<dbReference type="OrthoDB" id="336240at2759"/>
<dbReference type="Pfam" id="PF05856">
    <property type="entry name" value="ARPC4"/>
    <property type="match status" value="1"/>
</dbReference>
<dbReference type="Gene3D" id="3.30.1460.20">
    <property type="match status" value="1"/>
</dbReference>
<comment type="caution">
    <text evidence="7">The sequence shown here is derived from an EMBL/GenBank/DDBJ whole genome shotgun (WGS) entry which is preliminary data.</text>
</comment>
<evidence type="ECO:0008006" key="9">
    <source>
        <dbReference type="Google" id="ProtNLM"/>
    </source>
</evidence>
<keyword evidence="8" id="KW-1185">Reference proteome</keyword>
<evidence type="ECO:0000313" key="7">
    <source>
        <dbReference type="EMBL" id="KAG5461868.1"/>
    </source>
</evidence>
<keyword evidence="4" id="KW-0009">Actin-binding</keyword>
<comment type="similarity">
    <text evidence="2">Belongs to the ARPC4 family.</text>
</comment>
<feature type="non-terminal residue" evidence="7">
    <location>
        <position position="1"/>
    </location>
</feature>
<dbReference type="AlphaFoldDB" id="A0A8H7ZZI7"/>
<dbReference type="GO" id="GO:0005885">
    <property type="term" value="C:Arp2/3 protein complex"/>
    <property type="evidence" value="ECO:0007669"/>
    <property type="project" value="InterPro"/>
</dbReference>
<dbReference type="InterPro" id="IPR008384">
    <property type="entry name" value="ARPC4"/>
</dbReference>
<feature type="region of interest" description="Disordered" evidence="6">
    <location>
        <begin position="1"/>
        <end position="25"/>
    </location>
</feature>
<evidence type="ECO:0000256" key="2">
    <source>
        <dbReference type="ARBA" id="ARBA00005919"/>
    </source>
</evidence>